<keyword evidence="1" id="KW-1133">Transmembrane helix</keyword>
<dbReference type="EMBL" id="MN739913">
    <property type="protein sequence ID" value="QHT76995.1"/>
    <property type="molecule type" value="Genomic_DNA"/>
</dbReference>
<accession>A0A6C0HA44</accession>
<reference evidence="2" key="1">
    <citation type="journal article" date="2020" name="Nature">
        <title>Giant virus diversity and host interactions through global metagenomics.</title>
        <authorList>
            <person name="Schulz F."/>
            <person name="Roux S."/>
            <person name="Paez-Espino D."/>
            <person name="Jungbluth S."/>
            <person name="Walsh D.A."/>
            <person name="Denef V.J."/>
            <person name="McMahon K.D."/>
            <person name="Konstantinidis K.T."/>
            <person name="Eloe-Fadrosh E.A."/>
            <person name="Kyrpides N.C."/>
            <person name="Woyke T."/>
        </authorList>
    </citation>
    <scope>NUCLEOTIDE SEQUENCE</scope>
    <source>
        <strain evidence="2">GVMAG-M-3300023179-82</strain>
    </source>
</reference>
<feature type="transmembrane region" description="Helical" evidence="1">
    <location>
        <begin position="20"/>
        <end position="44"/>
    </location>
</feature>
<organism evidence="2">
    <name type="scientific">viral metagenome</name>
    <dbReference type="NCBI Taxonomy" id="1070528"/>
    <lineage>
        <taxon>unclassified sequences</taxon>
        <taxon>metagenomes</taxon>
        <taxon>organismal metagenomes</taxon>
    </lineage>
</organism>
<dbReference type="AlphaFoldDB" id="A0A6C0HA44"/>
<keyword evidence="1" id="KW-0472">Membrane</keyword>
<sequence>MKLKIINIFIYKSKINEVPILVILNNLLFINLKIILLTKIIIMYKSKYYPNNNK</sequence>
<name>A0A6C0HA44_9ZZZZ</name>
<keyword evidence="1" id="KW-0812">Transmembrane</keyword>
<protein>
    <submittedName>
        <fullName evidence="2">Uncharacterized protein</fullName>
    </submittedName>
</protein>
<evidence type="ECO:0000256" key="1">
    <source>
        <dbReference type="SAM" id="Phobius"/>
    </source>
</evidence>
<evidence type="ECO:0000313" key="2">
    <source>
        <dbReference type="EMBL" id="QHT76995.1"/>
    </source>
</evidence>
<proteinExistence type="predicted"/>